<protein>
    <submittedName>
        <fullName evidence="6">Putative UPF0392 protein</fullName>
    </submittedName>
</protein>
<evidence type="ECO:0000256" key="5">
    <source>
        <dbReference type="SAM" id="Phobius"/>
    </source>
</evidence>
<keyword evidence="5" id="KW-0472">Membrane</keyword>
<dbReference type="GO" id="GO:0016757">
    <property type="term" value="F:glycosyltransferase activity"/>
    <property type="evidence" value="ECO:0007669"/>
    <property type="project" value="TreeGrafter"/>
</dbReference>
<dbReference type="PANTHER" id="PTHR21461">
    <property type="entry name" value="GLYCOSYLTRANSFERASE FAMILY 92 PROTEIN"/>
    <property type="match status" value="1"/>
</dbReference>
<name>H0EF81_GLAL7</name>
<comment type="caution">
    <text evidence="6">The sequence shown here is derived from an EMBL/GenBank/DDBJ whole genome shotgun (WGS) entry which is preliminary data.</text>
</comment>
<evidence type="ECO:0000313" key="6">
    <source>
        <dbReference type="EMBL" id="EHL02857.1"/>
    </source>
</evidence>
<dbReference type="GO" id="GO:0016020">
    <property type="term" value="C:membrane"/>
    <property type="evidence" value="ECO:0007669"/>
    <property type="project" value="UniProtKB-SubCell"/>
</dbReference>
<feature type="transmembrane region" description="Helical" evidence="5">
    <location>
        <begin position="12"/>
        <end position="33"/>
    </location>
</feature>
<dbReference type="AlphaFoldDB" id="H0EF81"/>
<dbReference type="OrthoDB" id="2526284at2759"/>
<dbReference type="InParanoid" id="H0EF81"/>
<keyword evidence="3 5" id="KW-1133">Transmembrane helix</keyword>
<evidence type="ECO:0000256" key="4">
    <source>
        <dbReference type="SAM" id="MobiDB-lite"/>
    </source>
</evidence>
<evidence type="ECO:0000256" key="2">
    <source>
        <dbReference type="ARBA" id="ARBA00022692"/>
    </source>
</evidence>
<dbReference type="EMBL" id="AGUE01000018">
    <property type="protein sequence ID" value="EHL02857.1"/>
    <property type="molecule type" value="Genomic_DNA"/>
</dbReference>
<dbReference type="GO" id="GO:0005737">
    <property type="term" value="C:cytoplasm"/>
    <property type="evidence" value="ECO:0007669"/>
    <property type="project" value="TreeGrafter"/>
</dbReference>
<keyword evidence="7" id="KW-1185">Reference proteome</keyword>
<proteinExistence type="predicted"/>
<evidence type="ECO:0000256" key="3">
    <source>
        <dbReference type="ARBA" id="ARBA00022989"/>
    </source>
</evidence>
<reference evidence="6 7" key="1">
    <citation type="journal article" date="2012" name="Eukaryot. Cell">
        <title>Genome sequence of the fungus Glarea lozoyensis: the first genome sequence of a species from the Helotiaceae family.</title>
        <authorList>
            <person name="Youssar L."/>
            <person name="Gruening B.A."/>
            <person name="Erxleben A."/>
            <person name="Guenther S."/>
            <person name="Huettel W."/>
        </authorList>
    </citation>
    <scope>NUCLEOTIDE SEQUENCE [LARGE SCALE GENOMIC DNA]</scope>
    <source>
        <strain evidence="7">ATCC 74030 / MF5533</strain>
    </source>
</reference>
<feature type="compositionally biased region" description="Polar residues" evidence="4">
    <location>
        <begin position="85"/>
        <end position="104"/>
    </location>
</feature>
<dbReference type="Proteomes" id="UP000005446">
    <property type="component" value="Unassembled WGS sequence"/>
</dbReference>
<organism evidence="6 7">
    <name type="scientific">Glarea lozoyensis (strain ATCC 74030 / MF5533)</name>
    <dbReference type="NCBI Taxonomy" id="1104152"/>
    <lineage>
        <taxon>Eukaryota</taxon>
        <taxon>Fungi</taxon>
        <taxon>Dikarya</taxon>
        <taxon>Ascomycota</taxon>
        <taxon>Pezizomycotina</taxon>
        <taxon>Leotiomycetes</taxon>
        <taxon>Helotiales</taxon>
        <taxon>Helotiaceae</taxon>
        <taxon>Glarea</taxon>
    </lineage>
</organism>
<dbReference type="PANTHER" id="PTHR21461:SF69">
    <property type="entry name" value="GLYCOSYLTRANSFERASE FAMILY 92 PROTEIN"/>
    <property type="match status" value="1"/>
</dbReference>
<gene>
    <name evidence="6" type="ORF">M7I_1120</name>
</gene>
<keyword evidence="2 5" id="KW-0812">Transmembrane</keyword>
<evidence type="ECO:0000313" key="7">
    <source>
        <dbReference type="Proteomes" id="UP000005446"/>
    </source>
</evidence>
<accession>H0EF81</accession>
<feature type="region of interest" description="Disordered" evidence="4">
    <location>
        <begin position="85"/>
        <end position="106"/>
    </location>
</feature>
<dbReference type="HOGENOM" id="CLU_052216_0_0_1"/>
<sequence>MSNFRLFFNRVIVNWHFILIFSICLLSIHFFFLNDYQLQVNDSQVGVVPAADAQSTSTPESPVILDPNAGKEGANTVGLEHGSSNEVSVVSDGKGNTTASSTPGDKSYLSIPYKPEDEYLAICVSMKDQTKDLPEWLIHHYHHVGIRRFYIMDDGSDPPISQQLTDFGIPKSALTFHYQDRATRDEHMQVVFYEQCQQWFGDKHTWIAYIDGDEFLEATGNETVQDVLRSFDDDDTVGALGVHWKMHNSNGLLTRPESARKGFTTCLWDSPEDYLGGTDDNHHIKSIVKTSKFAHYANPHKFELRDGANTVTEHGDVVTTIAWRSPITRDRVALHHYAVKSRQEYEEKMARSNGMGQPKGEEFWNHMETTPSSVCNEMAMYDP</sequence>
<dbReference type="Pfam" id="PF13704">
    <property type="entry name" value="Glyco_tranf_2_4"/>
    <property type="match status" value="1"/>
</dbReference>
<comment type="subcellular location">
    <subcellularLocation>
        <location evidence="1">Membrane</location>
        <topology evidence="1">Single-pass membrane protein</topology>
    </subcellularLocation>
</comment>
<evidence type="ECO:0000256" key="1">
    <source>
        <dbReference type="ARBA" id="ARBA00004167"/>
    </source>
</evidence>